<dbReference type="SUPFAM" id="SSF160472">
    <property type="entry name" value="NMB0513-like"/>
    <property type="match status" value="1"/>
</dbReference>
<dbReference type="RefSeq" id="WP_125366832.1">
    <property type="nucleotide sequence ID" value="NZ_RHWT01000093.1"/>
</dbReference>
<dbReference type="EMBL" id="RHWT01000093">
    <property type="protein sequence ID" value="RSB22256.1"/>
    <property type="molecule type" value="Genomic_DNA"/>
</dbReference>
<dbReference type="Gene3D" id="1.10.3510.10">
    <property type="entry name" value="NMB0513-like"/>
    <property type="match status" value="1"/>
</dbReference>
<evidence type="ECO:0000313" key="1">
    <source>
        <dbReference type="EMBL" id="RSB22256.1"/>
    </source>
</evidence>
<gene>
    <name evidence="1" type="ORF">EGK68_25820</name>
</gene>
<dbReference type="InterPro" id="IPR007670">
    <property type="entry name" value="DUF596"/>
</dbReference>
<reference evidence="1 2" key="1">
    <citation type="submission" date="2018-10" db="EMBL/GenBank/DDBJ databases">
        <title>Transmission dynamics of multidrug resistant bacteria on intensive care unit surfaces.</title>
        <authorList>
            <person name="D'Souza A.W."/>
            <person name="Potter R.F."/>
            <person name="Wallace M."/>
            <person name="Shupe A."/>
            <person name="Patel S."/>
            <person name="Sun S."/>
            <person name="Gul D."/>
            <person name="Kwon J.H."/>
            <person name="Andleeb S."/>
            <person name="Burnham C.-A.D."/>
            <person name="Dantas G."/>
        </authorList>
    </citation>
    <scope>NUCLEOTIDE SEQUENCE [LARGE SCALE GENOMIC DNA]</scope>
    <source>
        <strain evidence="1 2">EC_073</strain>
    </source>
</reference>
<name>A0A427KDX0_ENTCL</name>
<protein>
    <submittedName>
        <fullName evidence="1">DUF596 domain-containing protein</fullName>
    </submittedName>
</protein>
<dbReference type="AlphaFoldDB" id="A0A427KDX0"/>
<sequence>MINYLSDKEYNELVDAAEGLMLDGILCNSVPDNPPVDFSFDDRREIFFWVLTRLLKEGRLRLANHGQFLAGTIEEQVELFRKVFPKTEAEVNDGLWFLGEECPAGAVWVEPDGSLYWT</sequence>
<dbReference type="InterPro" id="IPR023138">
    <property type="entry name" value="NMB0513-like_sf"/>
</dbReference>
<organism evidence="1 2">
    <name type="scientific">Enterobacter cloacae</name>
    <dbReference type="NCBI Taxonomy" id="550"/>
    <lineage>
        <taxon>Bacteria</taxon>
        <taxon>Pseudomonadati</taxon>
        <taxon>Pseudomonadota</taxon>
        <taxon>Gammaproteobacteria</taxon>
        <taxon>Enterobacterales</taxon>
        <taxon>Enterobacteriaceae</taxon>
        <taxon>Enterobacter</taxon>
        <taxon>Enterobacter cloacae complex</taxon>
    </lineage>
</organism>
<comment type="caution">
    <text evidence="1">The sequence shown here is derived from an EMBL/GenBank/DDBJ whole genome shotgun (WGS) entry which is preliminary data.</text>
</comment>
<dbReference type="Pfam" id="PF04591">
    <property type="entry name" value="DUF596"/>
    <property type="match status" value="1"/>
</dbReference>
<accession>A0A427KDX0</accession>
<dbReference type="Proteomes" id="UP000275321">
    <property type="component" value="Unassembled WGS sequence"/>
</dbReference>
<evidence type="ECO:0000313" key="2">
    <source>
        <dbReference type="Proteomes" id="UP000275321"/>
    </source>
</evidence>
<proteinExistence type="predicted"/>